<protein>
    <recommendedName>
        <fullName evidence="1">Retroviral polymerase SH3-like domain-containing protein</fullName>
    </recommendedName>
</protein>
<comment type="caution">
    <text evidence="2">The sequence shown here is derived from an EMBL/GenBank/DDBJ whole genome shotgun (WGS) entry which is preliminary data.</text>
</comment>
<accession>A0A9Q3D426</accession>
<dbReference type="EMBL" id="AVOT02012921">
    <property type="protein sequence ID" value="MBW0495112.1"/>
    <property type="molecule type" value="Genomic_DNA"/>
</dbReference>
<dbReference type="AlphaFoldDB" id="A0A9Q3D426"/>
<gene>
    <name evidence="2" type="ORF">O181_034827</name>
</gene>
<feature type="domain" description="Retroviral polymerase SH3-like" evidence="1">
    <location>
        <begin position="13"/>
        <end position="73"/>
    </location>
</feature>
<name>A0A9Q3D426_9BASI</name>
<reference evidence="2" key="1">
    <citation type="submission" date="2021-03" db="EMBL/GenBank/DDBJ databases">
        <title>Draft genome sequence of rust myrtle Austropuccinia psidii MF-1, a brazilian biotype.</title>
        <authorList>
            <person name="Quecine M.C."/>
            <person name="Pachon D.M.R."/>
            <person name="Bonatelli M.L."/>
            <person name="Correr F.H."/>
            <person name="Franceschini L.M."/>
            <person name="Leite T.F."/>
            <person name="Margarido G.R.A."/>
            <person name="Almeida C.A."/>
            <person name="Ferrarezi J.A."/>
            <person name="Labate C.A."/>
        </authorList>
    </citation>
    <scope>NUCLEOTIDE SEQUENCE</scope>
    <source>
        <strain evidence="2">MF-1</strain>
    </source>
</reference>
<evidence type="ECO:0000313" key="3">
    <source>
        <dbReference type="Proteomes" id="UP000765509"/>
    </source>
</evidence>
<dbReference type="Pfam" id="PF25597">
    <property type="entry name" value="SH3_retrovirus"/>
    <property type="match status" value="1"/>
</dbReference>
<dbReference type="Proteomes" id="UP000765509">
    <property type="component" value="Unassembled WGS sequence"/>
</dbReference>
<keyword evidence="3" id="KW-1185">Reference proteome</keyword>
<organism evidence="2 3">
    <name type="scientific">Austropuccinia psidii MF-1</name>
    <dbReference type="NCBI Taxonomy" id="1389203"/>
    <lineage>
        <taxon>Eukaryota</taxon>
        <taxon>Fungi</taxon>
        <taxon>Dikarya</taxon>
        <taxon>Basidiomycota</taxon>
        <taxon>Pucciniomycotina</taxon>
        <taxon>Pucciniomycetes</taxon>
        <taxon>Pucciniales</taxon>
        <taxon>Sphaerophragmiaceae</taxon>
        <taxon>Austropuccinia</taxon>
    </lineage>
</organism>
<dbReference type="OrthoDB" id="2802215at2759"/>
<sequence length="110" mass="12670">MHPHIKKLQVFGCLAILIITRNLRKWKFDQMGREGILLGYKNDMSAYRVLQIHNHKFIILRHVLFNELIFPSLRHVLKGNSQPKVPGILETLDSIDEICSSTGSHLGKEL</sequence>
<proteinExistence type="predicted"/>
<dbReference type="InterPro" id="IPR057670">
    <property type="entry name" value="SH3_retrovirus"/>
</dbReference>
<evidence type="ECO:0000259" key="1">
    <source>
        <dbReference type="Pfam" id="PF25597"/>
    </source>
</evidence>
<evidence type="ECO:0000313" key="2">
    <source>
        <dbReference type="EMBL" id="MBW0495112.1"/>
    </source>
</evidence>